<name>A0A855MDJ2_9GAMM</name>
<organism evidence="1">
    <name type="scientific">Pectobacterium versatile</name>
    <dbReference type="NCBI Taxonomy" id="2488639"/>
    <lineage>
        <taxon>Bacteria</taxon>
        <taxon>Pseudomonadati</taxon>
        <taxon>Pseudomonadota</taxon>
        <taxon>Gammaproteobacteria</taxon>
        <taxon>Enterobacterales</taxon>
        <taxon>Pectobacteriaceae</taxon>
        <taxon>Pectobacterium</taxon>
    </lineage>
</organism>
<comment type="caution">
    <text evidence="1">The sequence shown here is derived from an EMBL/GenBank/DDBJ whole genome shotgun (WGS) entry which is preliminary data.</text>
</comment>
<evidence type="ECO:0000313" key="1">
    <source>
        <dbReference type="EMBL" id="POY50022.1"/>
    </source>
</evidence>
<sequence>MAAYLFFFAICVTKEKPPIVIGGFFVFSTYKRLQQEIV</sequence>
<reference evidence="1" key="1">
    <citation type="submission" date="2017-12" db="EMBL/GenBank/DDBJ databases">
        <title>First report on the novel genomospecies/subspecies of Pectobacterium carotovorum in Russia.</title>
        <authorList>
            <person name="Shirshikov F.V."/>
            <person name="Miroshnikov K."/>
            <person name="Toshakov S.V."/>
            <person name="Kabanova A.P."/>
            <person name="Barannik A.P."/>
            <person name="Shneider M."/>
            <person name="Ignatov A.N."/>
            <person name="Miroshnikov K.A."/>
        </authorList>
    </citation>
    <scope>NUCLEOTIDE SEQUENCE [LARGE SCALE GENOMIC DNA]</scope>
    <source>
        <strain evidence="1">F131</strain>
    </source>
</reference>
<protein>
    <submittedName>
        <fullName evidence="1">Uncharacterized protein</fullName>
    </submittedName>
</protein>
<gene>
    <name evidence="1" type="ORF">F131LOC_02152</name>
</gene>
<proteinExistence type="predicted"/>
<dbReference type="AlphaFoldDB" id="A0A855MDJ2"/>
<dbReference type="EMBL" id="PDVW01000010">
    <property type="protein sequence ID" value="POY50022.1"/>
    <property type="molecule type" value="Genomic_DNA"/>
</dbReference>
<accession>A0A855MDJ2</accession>